<dbReference type="EMBL" id="NEDP02003559">
    <property type="protein sequence ID" value="OWF48388.1"/>
    <property type="molecule type" value="Genomic_DNA"/>
</dbReference>
<dbReference type="GO" id="GO:0005886">
    <property type="term" value="C:plasma membrane"/>
    <property type="evidence" value="ECO:0007669"/>
    <property type="project" value="TreeGrafter"/>
</dbReference>
<dbReference type="PANTHER" id="PTHR28597">
    <property type="entry name" value="VOLTAGE-DEPENDENT CALCIUM CHANNEL BETA SUBUNIT-ASSOCIATED REGULATORY PROTEIN"/>
    <property type="match status" value="1"/>
</dbReference>
<feature type="region of interest" description="Disordered" evidence="1">
    <location>
        <begin position="499"/>
        <end position="522"/>
    </location>
</feature>
<dbReference type="GO" id="GO:0044325">
    <property type="term" value="F:transmembrane transporter binding"/>
    <property type="evidence" value="ECO:0007669"/>
    <property type="project" value="InterPro"/>
</dbReference>
<keyword evidence="2" id="KW-0472">Membrane</keyword>
<feature type="region of interest" description="Disordered" evidence="1">
    <location>
        <begin position="184"/>
        <end position="335"/>
    </location>
</feature>
<dbReference type="OrthoDB" id="6247020at2759"/>
<proteinExistence type="predicted"/>
<feature type="compositionally biased region" description="Basic and acidic residues" evidence="1">
    <location>
        <begin position="688"/>
        <end position="700"/>
    </location>
</feature>
<gene>
    <name evidence="3" type="ORF">KP79_PYT08568</name>
</gene>
<protein>
    <submittedName>
        <fullName evidence="3">Uncharacterized protein</fullName>
    </submittedName>
</protein>
<feature type="compositionally biased region" description="Low complexity" evidence="1">
    <location>
        <begin position="832"/>
        <end position="849"/>
    </location>
</feature>
<reference evidence="3 4" key="1">
    <citation type="journal article" date="2017" name="Nat. Ecol. Evol.">
        <title>Scallop genome provides insights into evolution of bilaterian karyotype and development.</title>
        <authorList>
            <person name="Wang S."/>
            <person name="Zhang J."/>
            <person name="Jiao W."/>
            <person name="Li J."/>
            <person name="Xun X."/>
            <person name="Sun Y."/>
            <person name="Guo X."/>
            <person name="Huan P."/>
            <person name="Dong B."/>
            <person name="Zhang L."/>
            <person name="Hu X."/>
            <person name="Sun X."/>
            <person name="Wang J."/>
            <person name="Zhao C."/>
            <person name="Wang Y."/>
            <person name="Wang D."/>
            <person name="Huang X."/>
            <person name="Wang R."/>
            <person name="Lv J."/>
            <person name="Li Y."/>
            <person name="Zhang Z."/>
            <person name="Liu B."/>
            <person name="Lu W."/>
            <person name="Hui Y."/>
            <person name="Liang J."/>
            <person name="Zhou Z."/>
            <person name="Hou R."/>
            <person name="Li X."/>
            <person name="Liu Y."/>
            <person name="Li H."/>
            <person name="Ning X."/>
            <person name="Lin Y."/>
            <person name="Zhao L."/>
            <person name="Xing Q."/>
            <person name="Dou J."/>
            <person name="Li Y."/>
            <person name="Mao J."/>
            <person name="Guo H."/>
            <person name="Dou H."/>
            <person name="Li T."/>
            <person name="Mu C."/>
            <person name="Jiang W."/>
            <person name="Fu Q."/>
            <person name="Fu X."/>
            <person name="Miao Y."/>
            <person name="Liu J."/>
            <person name="Yu Q."/>
            <person name="Li R."/>
            <person name="Liao H."/>
            <person name="Li X."/>
            <person name="Kong Y."/>
            <person name="Jiang Z."/>
            <person name="Chourrout D."/>
            <person name="Li R."/>
            <person name="Bao Z."/>
        </authorList>
    </citation>
    <scope>NUCLEOTIDE SEQUENCE [LARGE SCALE GENOMIC DNA]</scope>
    <source>
        <strain evidence="3 4">PY_sf001</strain>
    </source>
</reference>
<evidence type="ECO:0000313" key="3">
    <source>
        <dbReference type="EMBL" id="OWF48388.1"/>
    </source>
</evidence>
<feature type="compositionally biased region" description="Basic residues" evidence="1">
    <location>
        <begin position="798"/>
        <end position="811"/>
    </location>
</feature>
<feature type="region of interest" description="Disordered" evidence="1">
    <location>
        <begin position="574"/>
        <end position="627"/>
    </location>
</feature>
<feature type="compositionally biased region" description="Polar residues" evidence="1">
    <location>
        <begin position="225"/>
        <end position="241"/>
    </location>
</feature>
<sequence>MPGSTFMPPFNGDIPGQAVSPYVTVGILVAGFVGGLVIVIAVILFCKFCLKKDKGLGRQSTSDSRQASDRERRSKPLQRYETINSDVFSEPSTGSMEGIPISPRKVYDTRSVERFPADVEDIDETTKLKSDFDKVSYHEGVEEEGGHLPPHQTEDTPAEKSGRYTEGDFHHLKKSRIDKNIRKQCSLGPPFQGQEMSSPTTPDRRQSDFYMEDEYIGSPKPEPFISTSAVMSLGDSPSPTDSAPLHREVAVEIHYQSRGRNGSVGSGRSGRSVGSEGSGGRVLNGGSEGRLGSSGSGGGLGSSGSGGRLGSSGSGGRLGSSGSGGGGGRSGSGGSINNVSGAVCLSKGESRRHSLGLGGSSAPKAEREKRVRSHSHSLDTNRIFEKMNERKVKSFEDIVDYDVLKITEFKGPFYNTDFDVISELNSPDTCKVRYNDTGSIEILNEDQLDQMDMYGELDSIRVDSDDTDTLNGTQKYRELWNLRTTFEEEEECSDTIRMEDMTSPDQSPDGEVPNSYTTSFESNTESVPYAECVEKRCSPHSGDCNPNSGCHQLHPSHYENRRQNYKNILAKRLQRKPPNASADNSFDSIETVDTDGEVSDTSRPEVTTTSFESTTDNTDSTTESQNHKLIQMKADSGYKSMETQSPYIKRTHSTSEIEVLEEGNSPEHPARIYTHSYSLPEAGTSKEGYGRRSKYFERRNGKTASKKRREYSRERQIVQIYESINEPETDSRSDQPSGDSFEETDTPSKSSLFSRFFKSHRESKERIMMRDFSVDQKTYKVFQEFVRYDPSLESCGSGRHRSPRFTRHRLQRKHTDPIYFEERRRNRLTPELRSASLGSDSSASSARRLSPQDSIEEEDYDKVREAEEKEGWSLEQASRDTAGRQSLSVSVHDIPVIHLPEEEACTSADV</sequence>
<organism evidence="3 4">
    <name type="scientific">Mizuhopecten yessoensis</name>
    <name type="common">Japanese scallop</name>
    <name type="synonym">Patinopecten yessoensis</name>
    <dbReference type="NCBI Taxonomy" id="6573"/>
    <lineage>
        <taxon>Eukaryota</taxon>
        <taxon>Metazoa</taxon>
        <taxon>Spiralia</taxon>
        <taxon>Lophotrochozoa</taxon>
        <taxon>Mollusca</taxon>
        <taxon>Bivalvia</taxon>
        <taxon>Autobranchia</taxon>
        <taxon>Pteriomorphia</taxon>
        <taxon>Pectinida</taxon>
        <taxon>Pectinoidea</taxon>
        <taxon>Pectinidae</taxon>
        <taxon>Mizuhopecten</taxon>
    </lineage>
</organism>
<feature type="compositionally biased region" description="Gly residues" evidence="1">
    <location>
        <begin position="276"/>
        <end position="334"/>
    </location>
</feature>
<feature type="region of interest" description="Disordered" evidence="1">
    <location>
        <begin position="792"/>
        <end position="811"/>
    </location>
</feature>
<evidence type="ECO:0000313" key="4">
    <source>
        <dbReference type="Proteomes" id="UP000242188"/>
    </source>
</evidence>
<dbReference type="AlphaFoldDB" id="A0A210QHX4"/>
<feature type="region of interest" description="Disordered" evidence="1">
    <location>
        <begin position="350"/>
        <end position="377"/>
    </location>
</feature>
<feature type="compositionally biased region" description="Low complexity" evidence="1">
    <location>
        <begin position="607"/>
        <end position="624"/>
    </location>
</feature>
<feature type="region of interest" description="Disordered" evidence="1">
    <location>
        <begin position="830"/>
        <end position="910"/>
    </location>
</feature>
<comment type="caution">
    <text evidence="3">The sequence shown here is derived from an EMBL/GenBank/DDBJ whole genome shotgun (WGS) entry which is preliminary data.</text>
</comment>
<dbReference type="GO" id="GO:0045955">
    <property type="term" value="P:negative regulation of calcium ion-dependent exocytosis"/>
    <property type="evidence" value="ECO:0007669"/>
    <property type="project" value="TreeGrafter"/>
</dbReference>
<keyword evidence="2" id="KW-1133">Transmembrane helix</keyword>
<dbReference type="GO" id="GO:0030141">
    <property type="term" value="C:secretory granule"/>
    <property type="evidence" value="ECO:0007669"/>
    <property type="project" value="TreeGrafter"/>
</dbReference>
<feature type="region of interest" description="Disordered" evidence="1">
    <location>
        <begin position="140"/>
        <end position="169"/>
    </location>
</feature>
<accession>A0A210QHX4</accession>
<dbReference type="InterPro" id="IPR037658">
    <property type="entry name" value="CBARP"/>
</dbReference>
<dbReference type="PANTHER" id="PTHR28597:SF1">
    <property type="entry name" value="VOLTAGE-DEPENDENT CALCIUM CHANNEL BETA SUBUNIT-ASSOCIATED REGULATORY PROTEIN"/>
    <property type="match status" value="1"/>
</dbReference>
<feature type="region of interest" description="Disordered" evidence="1">
    <location>
        <begin position="660"/>
        <end position="748"/>
    </location>
</feature>
<feature type="region of interest" description="Disordered" evidence="1">
    <location>
        <begin position="55"/>
        <end position="81"/>
    </location>
</feature>
<keyword evidence="4" id="KW-1185">Reference proteome</keyword>
<name>A0A210QHX4_MIZYE</name>
<evidence type="ECO:0000256" key="1">
    <source>
        <dbReference type="SAM" id="MobiDB-lite"/>
    </source>
</evidence>
<feature type="transmembrane region" description="Helical" evidence="2">
    <location>
        <begin position="20"/>
        <end position="50"/>
    </location>
</feature>
<keyword evidence="2" id="KW-0812">Transmembrane</keyword>
<feature type="compositionally biased region" description="Basic and acidic residues" evidence="1">
    <location>
        <begin position="861"/>
        <end position="882"/>
    </location>
</feature>
<dbReference type="Proteomes" id="UP000242188">
    <property type="component" value="Unassembled WGS sequence"/>
</dbReference>
<evidence type="ECO:0000256" key="2">
    <source>
        <dbReference type="SAM" id="Phobius"/>
    </source>
</evidence>